<dbReference type="InterPro" id="IPR035966">
    <property type="entry name" value="PKF_sf"/>
</dbReference>
<keyword evidence="12" id="KW-0963">Cytoplasm</keyword>
<dbReference type="PIRSF" id="PIRSF000534">
    <property type="entry name" value="PPi_PFK_TP0108"/>
    <property type="match status" value="1"/>
</dbReference>
<feature type="binding site" evidence="12">
    <location>
        <begin position="183"/>
        <end position="186"/>
    </location>
    <ligand>
        <name>ATP</name>
        <dbReference type="ChEBI" id="CHEBI:30616"/>
    </ligand>
</feature>
<comment type="caution">
    <text evidence="14">The sequence shown here is derived from an EMBL/GenBank/DDBJ whole genome shotgun (WGS) entry which is preliminary data.</text>
</comment>
<dbReference type="InterPro" id="IPR000023">
    <property type="entry name" value="Phosphofructokinase_dom"/>
</dbReference>
<keyword evidence="6 12" id="KW-0418">Kinase</keyword>
<evidence type="ECO:0000256" key="11">
    <source>
        <dbReference type="ARBA" id="ARBA00048072"/>
    </source>
</evidence>
<comment type="subcellular location">
    <subcellularLocation>
        <location evidence="12">Cytoplasm</location>
    </subcellularLocation>
</comment>
<evidence type="ECO:0000256" key="7">
    <source>
        <dbReference type="ARBA" id="ARBA00022840"/>
    </source>
</evidence>
<keyword evidence="9 12" id="KW-0324">Glycolysis</keyword>
<evidence type="ECO:0000259" key="13">
    <source>
        <dbReference type="Pfam" id="PF00365"/>
    </source>
</evidence>
<keyword evidence="4 12" id="KW-0479">Metal-binding</keyword>
<accession>A0ABP9D5H6</accession>
<dbReference type="Gene3D" id="3.40.50.450">
    <property type="match status" value="1"/>
</dbReference>
<gene>
    <name evidence="12" type="primary">pfkA</name>
    <name evidence="14" type="ORF">GCM10023331_11470</name>
</gene>
<dbReference type="InterPro" id="IPR012004">
    <property type="entry name" value="PyroP-dep_PFK_TP0108"/>
</dbReference>
<feature type="binding site" evidence="12">
    <location>
        <position position="313"/>
    </location>
    <ligand>
        <name>substrate</name>
    </ligand>
</feature>
<comment type="similarity">
    <text evidence="12">Belongs to the phosphofructokinase type A (PFKA) family. PPi-dependent PFK group II subfamily. Atypical ATP-dependent clade 'X' sub-subfamily.</text>
</comment>
<dbReference type="Pfam" id="PF00365">
    <property type="entry name" value="PFK"/>
    <property type="match status" value="1"/>
</dbReference>
<comment type="subunit">
    <text evidence="12">Homodimer.</text>
</comment>
<evidence type="ECO:0000256" key="8">
    <source>
        <dbReference type="ARBA" id="ARBA00022842"/>
    </source>
</evidence>
<evidence type="ECO:0000256" key="12">
    <source>
        <dbReference type="HAMAP-Rule" id="MF_01981"/>
    </source>
</evidence>
<comment type="function">
    <text evidence="2">Catalyzes the phosphorylation of D-fructose 6-phosphate, the first committing step of glycolysis. Uses inorganic phosphate (PPi) as phosphoryl donor instead of ATP like common ATP-dependent phosphofructokinases (ATP-PFKs), which renders the reaction reversible, and can thus function both in glycolysis and gluconeogenesis. Consistently, PPi-PFK can replace the enzymes of both the forward (ATP-PFK) and reverse (fructose-bisphosphatase (FBPase)) reactions.</text>
</comment>
<dbReference type="InterPro" id="IPR050929">
    <property type="entry name" value="PFKA"/>
</dbReference>
<feature type="active site" description="Proton acceptor" evidence="12">
    <location>
        <position position="214"/>
    </location>
</feature>
<proteinExistence type="inferred from homology"/>
<evidence type="ECO:0000256" key="1">
    <source>
        <dbReference type="ARBA" id="ARBA00001946"/>
    </source>
</evidence>
<evidence type="ECO:0000256" key="4">
    <source>
        <dbReference type="ARBA" id="ARBA00022723"/>
    </source>
</evidence>
<feature type="binding site" evidence="12">
    <location>
        <begin position="257"/>
        <end position="259"/>
    </location>
    <ligand>
        <name>substrate</name>
    </ligand>
</feature>
<feature type="site" description="Important for substrate specificity; cannot use PPi as phosphoryl donor" evidence="12">
    <location>
        <position position="185"/>
    </location>
</feature>
<dbReference type="PANTHER" id="PTHR45770">
    <property type="entry name" value="ATP-DEPENDENT 6-PHOSPHOFRUCTOKINASE 1"/>
    <property type="match status" value="1"/>
</dbReference>
<sequence>MNIDQFSAEDFHVQTLGDCAITTPLVHTYDTPDYSHDFAKDDQRVLFDASVEGFRKAVESGEEPISFEVAGPREKIYFTPANTKAAIVTCGGLCPGLNNVIRSIVMGLYYRYGVQNIVGIPYGYQGLNPAYNHKFINLDPEVVKDIHLFGGSILGSSRGQQDIGVMVDTLVRNNVNMLFTIGGDGTLSGAHAIAEEIKRRNLKIAVAGVPKTIDNDVNFIQKTFGFETAFTTAAPILRDAHNEATGAYNGVAIVKLMGRDSGFIAANAAMAMPDVNFVLVPENPFELEGPHGFLPELKKRVQEKKHALVVVAEGAGQNLFENLSEEEVKKDASGNIRYKDIGLFLKDKITEYLTKEGMDPTVKYIDPSYIIRSKAANASDSIFCSKLALNAVHGVMAGKTDFVVGRWHHSFTYLPIPVCTKTRKKININGDLWWSVLETTGQPPMMK</sequence>
<keyword evidence="3 12" id="KW-0808">Transferase</keyword>
<dbReference type="PRINTS" id="PR00476">
    <property type="entry name" value="PHFRCTKINASE"/>
</dbReference>
<evidence type="ECO:0000313" key="14">
    <source>
        <dbReference type="EMBL" id="GAA4828188.1"/>
    </source>
</evidence>
<feature type="binding site" evidence="12">
    <location>
        <position position="92"/>
    </location>
    <ligand>
        <name>ATP</name>
        <dbReference type="ChEBI" id="CHEBI:30616"/>
    </ligand>
</feature>
<evidence type="ECO:0000256" key="2">
    <source>
        <dbReference type="ARBA" id="ARBA00003138"/>
    </source>
</evidence>
<name>A0ABP9D5H6_9BACT</name>
<dbReference type="InterPro" id="IPR022953">
    <property type="entry name" value="ATP_PFK"/>
</dbReference>
<feature type="binding site" evidence="12">
    <location>
        <position position="184"/>
    </location>
    <ligand>
        <name>Mg(2+)</name>
        <dbReference type="ChEBI" id="CHEBI:18420"/>
        <note>catalytic</note>
    </ligand>
</feature>
<dbReference type="SUPFAM" id="SSF53784">
    <property type="entry name" value="Phosphofructokinase"/>
    <property type="match status" value="1"/>
</dbReference>
<feature type="binding site" evidence="12">
    <location>
        <begin position="158"/>
        <end position="159"/>
    </location>
    <ligand>
        <name>ATP</name>
        <dbReference type="ChEBI" id="CHEBI:30616"/>
    </ligand>
</feature>
<evidence type="ECO:0000313" key="15">
    <source>
        <dbReference type="Proteomes" id="UP001500298"/>
    </source>
</evidence>
<evidence type="ECO:0000256" key="6">
    <source>
        <dbReference type="ARBA" id="ARBA00022777"/>
    </source>
</evidence>
<dbReference type="HAMAP" id="MF_01981">
    <property type="entry name" value="Phosphofructokinase_II_X"/>
    <property type="match status" value="1"/>
</dbReference>
<comment type="cofactor">
    <cofactor evidence="1 12">
        <name>Mg(2+)</name>
        <dbReference type="ChEBI" id="CHEBI:18420"/>
    </cofactor>
</comment>
<evidence type="ECO:0000256" key="10">
    <source>
        <dbReference type="ARBA" id="ARBA00048070"/>
    </source>
</evidence>
<feature type="domain" description="Phosphofructokinase" evidence="13">
    <location>
        <begin position="85"/>
        <end position="393"/>
    </location>
</feature>
<keyword evidence="7 12" id="KW-0067">ATP-binding</keyword>
<dbReference type="RefSeq" id="WP_345369973.1">
    <property type="nucleotide sequence ID" value="NZ_BAABJX010000020.1"/>
</dbReference>
<keyword evidence="15" id="KW-1185">Reference proteome</keyword>
<keyword evidence="5 12" id="KW-0547">Nucleotide-binding</keyword>
<evidence type="ECO:0000256" key="3">
    <source>
        <dbReference type="ARBA" id="ARBA00022679"/>
    </source>
</evidence>
<feature type="binding site" evidence="12">
    <location>
        <begin position="212"/>
        <end position="214"/>
    </location>
    <ligand>
        <name>substrate</name>
    </ligand>
</feature>
<keyword evidence="8 12" id="KW-0460">Magnesium</keyword>
<comment type="catalytic activity">
    <reaction evidence="11">
        <text>beta-D-fructose 6-phosphate + diphosphate = beta-D-fructose 1,6-bisphosphate + phosphate + H(+)</text>
        <dbReference type="Rhea" id="RHEA:13613"/>
        <dbReference type="ChEBI" id="CHEBI:15378"/>
        <dbReference type="ChEBI" id="CHEBI:32966"/>
        <dbReference type="ChEBI" id="CHEBI:33019"/>
        <dbReference type="ChEBI" id="CHEBI:43474"/>
        <dbReference type="ChEBI" id="CHEBI:57634"/>
        <dbReference type="EC" id="2.7.1.90"/>
    </reaction>
</comment>
<evidence type="ECO:0000256" key="9">
    <source>
        <dbReference type="ARBA" id="ARBA00023152"/>
    </source>
</evidence>
<reference evidence="15" key="1">
    <citation type="journal article" date="2019" name="Int. J. Syst. Evol. Microbiol.">
        <title>The Global Catalogue of Microorganisms (GCM) 10K type strain sequencing project: providing services to taxonomists for standard genome sequencing and annotation.</title>
        <authorList>
            <consortium name="The Broad Institute Genomics Platform"/>
            <consortium name="The Broad Institute Genome Sequencing Center for Infectious Disease"/>
            <person name="Wu L."/>
            <person name="Ma J."/>
        </authorList>
    </citation>
    <scope>NUCLEOTIDE SEQUENCE [LARGE SCALE GENOMIC DNA]</scope>
    <source>
        <strain evidence="15">JCM 18326</strain>
    </source>
</reference>
<organism evidence="14 15">
    <name type="scientific">Algivirga pacifica</name>
    <dbReference type="NCBI Taxonomy" id="1162670"/>
    <lineage>
        <taxon>Bacteria</taxon>
        <taxon>Pseudomonadati</taxon>
        <taxon>Bacteroidota</taxon>
        <taxon>Cytophagia</taxon>
        <taxon>Cytophagales</taxon>
        <taxon>Flammeovirgaceae</taxon>
        <taxon>Algivirga</taxon>
    </lineage>
</organism>
<evidence type="ECO:0000256" key="5">
    <source>
        <dbReference type="ARBA" id="ARBA00022741"/>
    </source>
</evidence>
<feature type="binding site" evidence="12">
    <location>
        <begin position="369"/>
        <end position="372"/>
    </location>
    <ligand>
        <name>substrate</name>
    </ligand>
</feature>
<dbReference type="EC" id="2.7.1.11" evidence="12"/>
<dbReference type="EMBL" id="BAABJX010000020">
    <property type="protein sequence ID" value="GAA4828188.1"/>
    <property type="molecule type" value="Genomic_DNA"/>
</dbReference>
<dbReference type="Proteomes" id="UP001500298">
    <property type="component" value="Unassembled WGS sequence"/>
</dbReference>
<comment type="pathway">
    <text evidence="12">Carbohydrate degradation; glycolysis; D-glyceraldehyde 3-phosphate and glycerone phosphate from D-glucose: step 3/4.</text>
</comment>
<comment type="function">
    <text evidence="12">Catalyzes the phosphorylation of D-fructose 6-phosphate to fructose 1,6-bisphosphate by ATP, the first committing step of glycolysis.</text>
</comment>
<comment type="catalytic activity">
    <reaction evidence="10 12">
        <text>beta-D-fructose 6-phosphate + ATP = beta-D-fructose 1,6-bisphosphate + ADP + H(+)</text>
        <dbReference type="Rhea" id="RHEA:16109"/>
        <dbReference type="ChEBI" id="CHEBI:15378"/>
        <dbReference type="ChEBI" id="CHEBI:30616"/>
        <dbReference type="ChEBI" id="CHEBI:32966"/>
        <dbReference type="ChEBI" id="CHEBI:57634"/>
        <dbReference type="ChEBI" id="CHEBI:456216"/>
        <dbReference type="EC" id="2.7.1.11"/>
    </reaction>
</comment>
<protein>
    <recommendedName>
        <fullName evidence="12">ATP-dependent 6-phosphofructokinase</fullName>
        <shortName evidence="12">ATP-PFK</shortName>
        <shortName evidence="12">Phosphofructokinase</shortName>
        <ecNumber evidence="12">2.7.1.11</ecNumber>
    </recommendedName>
    <alternativeName>
        <fullName evidence="12">Phosphohexokinase</fullName>
    </alternativeName>
</protein>
<dbReference type="NCBIfam" id="NF005301">
    <property type="entry name" value="PRK06830.1"/>
    <property type="match status" value="1"/>
</dbReference>